<organism evidence="4 5">
    <name type="scientific">Rugosimonospora africana</name>
    <dbReference type="NCBI Taxonomy" id="556532"/>
    <lineage>
        <taxon>Bacteria</taxon>
        <taxon>Bacillati</taxon>
        <taxon>Actinomycetota</taxon>
        <taxon>Actinomycetes</taxon>
        <taxon>Micromonosporales</taxon>
        <taxon>Micromonosporaceae</taxon>
        <taxon>Rugosimonospora</taxon>
    </lineage>
</organism>
<dbReference type="InterPro" id="IPR036390">
    <property type="entry name" value="WH_DNA-bd_sf"/>
</dbReference>
<dbReference type="EMBL" id="BONZ01000121">
    <property type="protein sequence ID" value="GIH21244.1"/>
    <property type="molecule type" value="Genomic_DNA"/>
</dbReference>
<dbReference type="Pfam" id="PF09339">
    <property type="entry name" value="HTH_IclR"/>
    <property type="match status" value="1"/>
</dbReference>
<protein>
    <submittedName>
        <fullName evidence="4">IclR family transcriptional regulator</fullName>
    </submittedName>
</protein>
<evidence type="ECO:0000313" key="5">
    <source>
        <dbReference type="Proteomes" id="UP000642748"/>
    </source>
</evidence>
<dbReference type="SMART" id="SM00346">
    <property type="entry name" value="HTH_ICLR"/>
    <property type="match status" value="1"/>
</dbReference>
<dbReference type="SUPFAM" id="SSF55781">
    <property type="entry name" value="GAF domain-like"/>
    <property type="match status" value="1"/>
</dbReference>
<evidence type="ECO:0000256" key="1">
    <source>
        <dbReference type="ARBA" id="ARBA00023015"/>
    </source>
</evidence>
<proteinExistence type="predicted"/>
<name>A0A8J3R1C4_9ACTN</name>
<dbReference type="PANTHER" id="PTHR30136:SF24">
    <property type="entry name" value="HTH-TYPE TRANSCRIPTIONAL REPRESSOR ALLR"/>
    <property type="match status" value="1"/>
</dbReference>
<evidence type="ECO:0000313" key="4">
    <source>
        <dbReference type="EMBL" id="GIH21244.1"/>
    </source>
</evidence>
<dbReference type="PROSITE" id="PS51077">
    <property type="entry name" value="HTH_ICLR"/>
    <property type="match status" value="1"/>
</dbReference>
<keyword evidence="5" id="KW-1185">Reference proteome</keyword>
<dbReference type="SUPFAM" id="SSF46785">
    <property type="entry name" value="Winged helix' DNA-binding domain"/>
    <property type="match status" value="1"/>
</dbReference>
<dbReference type="InterPro" id="IPR050707">
    <property type="entry name" value="HTH_MetabolicPath_Reg"/>
</dbReference>
<accession>A0A8J3R1C4</accession>
<keyword evidence="2" id="KW-0804">Transcription</keyword>
<feature type="domain" description="HTH iclR-type" evidence="3">
    <location>
        <begin position="13"/>
        <end position="73"/>
    </location>
</feature>
<dbReference type="GO" id="GO:0045892">
    <property type="term" value="P:negative regulation of DNA-templated transcription"/>
    <property type="evidence" value="ECO:0007669"/>
    <property type="project" value="TreeGrafter"/>
</dbReference>
<dbReference type="Proteomes" id="UP000642748">
    <property type="component" value="Unassembled WGS sequence"/>
</dbReference>
<comment type="caution">
    <text evidence="4">The sequence shown here is derived from an EMBL/GenBank/DDBJ whole genome shotgun (WGS) entry which is preliminary data.</text>
</comment>
<gene>
    <name evidence="4" type="ORF">Raf01_94160</name>
</gene>
<reference evidence="4" key="1">
    <citation type="submission" date="2021-01" db="EMBL/GenBank/DDBJ databases">
        <title>Whole genome shotgun sequence of Rugosimonospora africana NBRC 104875.</title>
        <authorList>
            <person name="Komaki H."/>
            <person name="Tamura T."/>
        </authorList>
    </citation>
    <scope>NUCLEOTIDE SEQUENCE</scope>
    <source>
        <strain evidence="4">NBRC 104875</strain>
    </source>
</reference>
<dbReference type="AlphaFoldDB" id="A0A8J3R1C4"/>
<dbReference type="Gene3D" id="3.30.450.40">
    <property type="match status" value="1"/>
</dbReference>
<evidence type="ECO:0000259" key="3">
    <source>
        <dbReference type="PROSITE" id="PS51077"/>
    </source>
</evidence>
<dbReference type="InterPro" id="IPR036388">
    <property type="entry name" value="WH-like_DNA-bd_sf"/>
</dbReference>
<dbReference type="Gene3D" id="1.10.10.10">
    <property type="entry name" value="Winged helix-like DNA-binding domain superfamily/Winged helix DNA-binding domain"/>
    <property type="match status" value="1"/>
</dbReference>
<dbReference type="GO" id="GO:0003677">
    <property type="term" value="F:DNA binding"/>
    <property type="evidence" value="ECO:0007669"/>
    <property type="project" value="InterPro"/>
</dbReference>
<dbReference type="PANTHER" id="PTHR30136">
    <property type="entry name" value="HELIX-TURN-HELIX TRANSCRIPTIONAL REGULATOR, ICLR FAMILY"/>
    <property type="match status" value="1"/>
</dbReference>
<keyword evidence="1" id="KW-0805">Transcription regulation</keyword>
<dbReference type="InterPro" id="IPR029016">
    <property type="entry name" value="GAF-like_dom_sf"/>
</dbReference>
<dbReference type="GO" id="GO:0003700">
    <property type="term" value="F:DNA-binding transcription factor activity"/>
    <property type="evidence" value="ECO:0007669"/>
    <property type="project" value="TreeGrafter"/>
</dbReference>
<sequence length="240" mass="24885">MGVTEQLAPVPGRGVLAGAFRVLDALSAVPDGAGLSEVSRRSGLAKATTYRLLEQLVELGAVQRCGRRYLIGQVIARLAKSWQPNPALRRAALAPVRTLAMLSGCAVAVTALDGDRLTVVAGVRGSVGELPRAPVDADLVSCTAAGQALLAVLPNRDRPDALSAAQWRRLRAVVRGDSPVVVDHQDVVPGICCLASPIALGVDAVPASIGVIKVGRFVPAGLPDLVRRAAAEVARNLPVR</sequence>
<dbReference type="InterPro" id="IPR005471">
    <property type="entry name" value="Tscrpt_reg_IclR_N"/>
</dbReference>
<evidence type="ECO:0000256" key="2">
    <source>
        <dbReference type="ARBA" id="ARBA00023163"/>
    </source>
</evidence>